<dbReference type="PANTHER" id="PTHR43976">
    <property type="entry name" value="SHORT CHAIN DEHYDROGENASE"/>
    <property type="match status" value="1"/>
</dbReference>
<protein>
    <submittedName>
        <fullName evidence="5">SDR family NAD(P)-dependent oxidoreductase</fullName>
    </submittedName>
</protein>
<reference evidence="5 6" key="1">
    <citation type="journal article" date="2020" name="Microb. Ecol.">
        <title>Ecogenomics of the Marine Benthic Filamentous Cyanobacterium Adonisia.</title>
        <authorList>
            <person name="Walter J.M."/>
            <person name="Coutinho F.H."/>
            <person name="Leomil L."/>
            <person name="Hargreaves P.I."/>
            <person name="Campeao M.E."/>
            <person name="Vieira V.V."/>
            <person name="Silva B.S."/>
            <person name="Fistarol G.O."/>
            <person name="Salomon P.S."/>
            <person name="Sawabe T."/>
            <person name="Mino S."/>
            <person name="Hosokawa M."/>
            <person name="Miyashita H."/>
            <person name="Maruyama F."/>
            <person name="van Verk M.C."/>
            <person name="Dutilh B.E."/>
            <person name="Thompson C.C."/>
            <person name="Thompson F.L."/>
        </authorList>
    </citation>
    <scope>NUCLEOTIDE SEQUENCE [LARGE SCALE GENOMIC DNA]</scope>
    <source>
        <strain evidence="5 6">CCMR0081</strain>
    </source>
</reference>
<proteinExistence type="inferred from homology"/>
<dbReference type="EMBL" id="QXHD01000003">
    <property type="protein sequence ID" value="NEZ54476.1"/>
    <property type="molecule type" value="Genomic_DNA"/>
</dbReference>
<gene>
    <name evidence="5" type="ORF">DXZ20_01960</name>
</gene>
<evidence type="ECO:0000256" key="1">
    <source>
        <dbReference type="ARBA" id="ARBA00006484"/>
    </source>
</evidence>
<dbReference type="Pfam" id="PF00106">
    <property type="entry name" value="adh_short"/>
    <property type="match status" value="1"/>
</dbReference>
<dbReference type="Proteomes" id="UP000481033">
    <property type="component" value="Unassembled WGS sequence"/>
</dbReference>
<dbReference type="InterPro" id="IPR036291">
    <property type="entry name" value="NAD(P)-bd_dom_sf"/>
</dbReference>
<evidence type="ECO:0000313" key="5">
    <source>
        <dbReference type="EMBL" id="NEZ54476.1"/>
    </source>
</evidence>
<comment type="caution">
    <text evidence="5">The sequence shown here is derived from an EMBL/GenBank/DDBJ whole genome shotgun (WGS) entry which is preliminary data.</text>
</comment>
<dbReference type="PRINTS" id="PR00081">
    <property type="entry name" value="GDHRDH"/>
</dbReference>
<evidence type="ECO:0000256" key="3">
    <source>
        <dbReference type="RuleBase" id="RU000363"/>
    </source>
</evidence>
<dbReference type="SUPFAM" id="SSF51735">
    <property type="entry name" value="NAD(P)-binding Rossmann-fold domains"/>
    <property type="match status" value="1"/>
</dbReference>
<evidence type="ECO:0000259" key="4">
    <source>
        <dbReference type="SMART" id="SM00822"/>
    </source>
</evidence>
<dbReference type="InterPro" id="IPR057326">
    <property type="entry name" value="KR_dom"/>
</dbReference>
<feature type="domain" description="Ketoreductase" evidence="4">
    <location>
        <begin position="3"/>
        <end position="179"/>
    </location>
</feature>
<keyword evidence="6" id="KW-1185">Reference proteome</keyword>
<evidence type="ECO:0000256" key="2">
    <source>
        <dbReference type="ARBA" id="ARBA00023002"/>
    </source>
</evidence>
<dbReference type="GO" id="GO:0016491">
    <property type="term" value="F:oxidoreductase activity"/>
    <property type="evidence" value="ECO:0007669"/>
    <property type="project" value="UniProtKB-KW"/>
</dbReference>
<dbReference type="SMART" id="SM00822">
    <property type="entry name" value="PKS_KR"/>
    <property type="match status" value="1"/>
</dbReference>
<dbReference type="PRINTS" id="PR00080">
    <property type="entry name" value="SDRFAMILY"/>
</dbReference>
<comment type="similarity">
    <text evidence="1 3">Belongs to the short-chain dehydrogenases/reductases (SDR) family.</text>
</comment>
<dbReference type="PANTHER" id="PTHR43976:SF16">
    <property type="entry name" value="SHORT-CHAIN DEHYDROGENASE_REDUCTASE FAMILY PROTEIN"/>
    <property type="match status" value="1"/>
</dbReference>
<dbReference type="InterPro" id="IPR002347">
    <property type="entry name" value="SDR_fam"/>
</dbReference>
<dbReference type="CDD" id="cd05374">
    <property type="entry name" value="17beta-HSD-like_SDR_c"/>
    <property type="match status" value="1"/>
</dbReference>
<name>A0A6M0RE42_9CYAN</name>
<dbReference type="AlphaFoldDB" id="A0A6M0RE42"/>
<dbReference type="Gene3D" id="3.40.50.720">
    <property type="entry name" value="NAD(P)-binding Rossmann-like Domain"/>
    <property type="match status" value="1"/>
</dbReference>
<accession>A0A6M0RE42</accession>
<dbReference type="RefSeq" id="WP_163669562.1">
    <property type="nucleotide sequence ID" value="NZ_QXHD01000003.1"/>
</dbReference>
<sequence length="278" mass="29582">MTQVWFITGSSRGLGRDLVEAALAAGHSVVATARKPEQLDDLAGKHGDRLLPLALDVNDADAVQAAIDKATDRFGRIDVVVNNAGYGNTASVEDITLKDFEEQMQTNFFGVVYVCKAITPLMRKQGSGVIFQIASVGARMASPGLTAYQAAKFAVRGFSLGFAQEVAPFGIKISTIEPGAMRTDWAGSSMEIPAISEPYQQTVGVCADMLRQMSGTQPIDPVKVANVLVDLAGCEDIPNELLIGTDAVEYAGAFAQALAETDAQWRDVSTSVNYDEVT</sequence>
<organism evidence="5 6">
    <name type="scientific">Adonisia turfae CCMR0081</name>
    <dbReference type="NCBI Taxonomy" id="2292702"/>
    <lineage>
        <taxon>Bacteria</taxon>
        <taxon>Bacillati</taxon>
        <taxon>Cyanobacteriota</taxon>
        <taxon>Adonisia</taxon>
        <taxon>Adonisia turfae</taxon>
    </lineage>
</organism>
<dbReference type="InterPro" id="IPR051911">
    <property type="entry name" value="SDR_oxidoreductase"/>
</dbReference>
<keyword evidence="2" id="KW-0560">Oxidoreductase</keyword>
<evidence type="ECO:0000313" key="6">
    <source>
        <dbReference type="Proteomes" id="UP000481033"/>
    </source>
</evidence>